<accession>A0A1S1V8H1</accession>
<protein>
    <recommendedName>
        <fullName evidence="5">Prepilin-type N-terminal cleavage/methylation domain-containing protein</fullName>
    </recommendedName>
</protein>
<dbReference type="AlphaFoldDB" id="A0A1S1V8H1"/>
<proteinExistence type="predicted"/>
<feature type="compositionally biased region" description="Polar residues" evidence="1">
    <location>
        <begin position="109"/>
        <end position="131"/>
    </location>
</feature>
<dbReference type="STRING" id="39480.EUAN_04740"/>
<name>A0A1S1V8H1_9FIRM</name>
<dbReference type="Gene3D" id="3.30.700.10">
    <property type="entry name" value="Glycoprotein, Type 4 Pilin"/>
    <property type="match status" value="1"/>
</dbReference>
<feature type="transmembrane region" description="Helical" evidence="2">
    <location>
        <begin position="12"/>
        <end position="30"/>
    </location>
</feature>
<evidence type="ECO:0000313" key="3">
    <source>
        <dbReference type="EMBL" id="OHW62690.1"/>
    </source>
</evidence>
<dbReference type="EMBL" id="MKIE01000002">
    <property type="protein sequence ID" value="OHW62690.1"/>
    <property type="molecule type" value="Genomic_DNA"/>
</dbReference>
<dbReference type="RefSeq" id="WP_071061318.1">
    <property type="nucleotide sequence ID" value="NZ_MKIE01000002.1"/>
</dbReference>
<dbReference type="InterPro" id="IPR012902">
    <property type="entry name" value="N_methyl_site"/>
</dbReference>
<dbReference type="InterPro" id="IPR045584">
    <property type="entry name" value="Pilin-like"/>
</dbReference>
<dbReference type="NCBIfam" id="TIGR02532">
    <property type="entry name" value="IV_pilin_GFxxxE"/>
    <property type="match status" value="1"/>
</dbReference>
<dbReference type="SUPFAM" id="SSF54523">
    <property type="entry name" value="Pili subunits"/>
    <property type="match status" value="1"/>
</dbReference>
<evidence type="ECO:0000256" key="1">
    <source>
        <dbReference type="SAM" id="MobiDB-lite"/>
    </source>
</evidence>
<reference evidence="3 4" key="1">
    <citation type="submission" date="2016-09" db="EMBL/GenBank/DDBJ databases">
        <title>Genome sequence of Eubacterium angustum.</title>
        <authorList>
            <person name="Poehlein A."/>
            <person name="Daniel R."/>
        </authorList>
    </citation>
    <scope>NUCLEOTIDE SEQUENCE [LARGE SCALE GENOMIC DNA]</scope>
    <source>
        <strain evidence="3 4">DSM 1989</strain>
    </source>
</reference>
<dbReference type="Proteomes" id="UP000180254">
    <property type="component" value="Unassembled WGS sequence"/>
</dbReference>
<organism evidence="3 4">
    <name type="scientific">Andreesenia angusta</name>
    <dbReference type="NCBI Taxonomy" id="39480"/>
    <lineage>
        <taxon>Bacteria</taxon>
        <taxon>Bacillati</taxon>
        <taxon>Bacillota</taxon>
        <taxon>Tissierellia</taxon>
        <taxon>Tissierellales</taxon>
        <taxon>Gottschalkiaceae</taxon>
        <taxon>Andreesenia</taxon>
    </lineage>
</organism>
<evidence type="ECO:0000313" key="4">
    <source>
        <dbReference type="Proteomes" id="UP000180254"/>
    </source>
</evidence>
<sequence length="168" mass="18402">MDNRGRTLMELVITIAIIAILSTVGISRYMGMQEMAKVSADEALASELARVTKVYLARSDDKIIWPEKGIMYIELQTLVDEDLVDGDIKIQSIRYSKAQNASGMGKPGNSGNAPGQANKPNTPGNSENAPGQNKDVEDFEAVEISANRSYSVTVKFNWKQSYPVVKSE</sequence>
<keyword evidence="4" id="KW-1185">Reference proteome</keyword>
<evidence type="ECO:0000256" key="2">
    <source>
        <dbReference type="SAM" id="Phobius"/>
    </source>
</evidence>
<keyword evidence="2" id="KW-0812">Transmembrane</keyword>
<keyword evidence="2" id="KW-0472">Membrane</keyword>
<gene>
    <name evidence="3" type="ORF">EUAN_04740</name>
</gene>
<keyword evidence="2" id="KW-1133">Transmembrane helix</keyword>
<evidence type="ECO:0008006" key="5">
    <source>
        <dbReference type="Google" id="ProtNLM"/>
    </source>
</evidence>
<comment type="caution">
    <text evidence="3">The sequence shown here is derived from an EMBL/GenBank/DDBJ whole genome shotgun (WGS) entry which is preliminary data.</text>
</comment>
<feature type="region of interest" description="Disordered" evidence="1">
    <location>
        <begin position="99"/>
        <end position="140"/>
    </location>
</feature>